<feature type="transmembrane region" description="Helical" evidence="1">
    <location>
        <begin position="191"/>
        <end position="220"/>
    </location>
</feature>
<protein>
    <submittedName>
        <fullName evidence="2">Uncharacterized protein</fullName>
    </submittedName>
</protein>
<proteinExistence type="predicted"/>
<feature type="transmembrane region" description="Helical" evidence="1">
    <location>
        <begin position="129"/>
        <end position="147"/>
    </location>
</feature>
<feature type="transmembrane region" description="Helical" evidence="1">
    <location>
        <begin position="12"/>
        <end position="36"/>
    </location>
</feature>
<feature type="transmembrane region" description="Helical" evidence="1">
    <location>
        <begin position="394"/>
        <end position="411"/>
    </location>
</feature>
<dbReference type="AlphaFoldDB" id="M5E682"/>
<evidence type="ECO:0000313" key="3">
    <source>
        <dbReference type="Proteomes" id="UP000011866"/>
    </source>
</evidence>
<reference evidence="2 3" key="1">
    <citation type="journal article" date="2013" name="Genome Announc.">
        <title>Genome Sequence of Thalassolituus oleivorans MIL-1 (DSM 14913T).</title>
        <authorList>
            <person name="Golyshin P.N."/>
            <person name="Werner J."/>
            <person name="Chernikova T.N."/>
            <person name="Tran H."/>
            <person name="Ferrer M."/>
            <person name="Yakimov M.M."/>
            <person name="Teeling H."/>
            <person name="Golyshina O.V."/>
        </authorList>
    </citation>
    <scope>NUCLEOTIDE SEQUENCE [LARGE SCALE GENOMIC DNA]</scope>
    <source>
        <strain evidence="2 3">MIL-1</strain>
    </source>
</reference>
<keyword evidence="1" id="KW-0812">Transmembrane</keyword>
<evidence type="ECO:0000256" key="1">
    <source>
        <dbReference type="SAM" id="Phobius"/>
    </source>
</evidence>
<dbReference type="RefSeq" id="WP_015487686.1">
    <property type="nucleotide sequence ID" value="NC_020888.1"/>
</dbReference>
<feature type="transmembrane region" description="Helical" evidence="1">
    <location>
        <begin position="232"/>
        <end position="251"/>
    </location>
</feature>
<dbReference type="Proteomes" id="UP000011866">
    <property type="component" value="Chromosome"/>
</dbReference>
<feature type="transmembrane region" description="Helical" evidence="1">
    <location>
        <begin position="167"/>
        <end position="184"/>
    </location>
</feature>
<keyword evidence="1" id="KW-0472">Membrane</keyword>
<organism evidence="2 3">
    <name type="scientific">Thalassolituus oleivorans MIL-1</name>
    <dbReference type="NCBI Taxonomy" id="1298593"/>
    <lineage>
        <taxon>Bacteria</taxon>
        <taxon>Pseudomonadati</taxon>
        <taxon>Pseudomonadota</taxon>
        <taxon>Gammaproteobacteria</taxon>
        <taxon>Oceanospirillales</taxon>
        <taxon>Oceanospirillaceae</taxon>
        <taxon>Thalassolituus</taxon>
    </lineage>
</organism>
<dbReference type="EMBL" id="HF680312">
    <property type="protein sequence ID" value="CCU72970.1"/>
    <property type="molecule type" value="Genomic_DNA"/>
</dbReference>
<gene>
    <name evidence="2" type="ORF">TOL_2571</name>
</gene>
<keyword evidence="3" id="KW-1185">Reference proteome</keyword>
<accession>M5E682</accession>
<feature type="transmembrane region" description="Helical" evidence="1">
    <location>
        <begin position="87"/>
        <end position="108"/>
    </location>
</feature>
<feature type="transmembrane region" description="Helical" evidence="1">
    <location>
        <begin position="48"/>
        <end position="67"/>
    </location>
</feature>
<feature type="transmembrane region" description="Helical" evidence="1">
    <location>
        <begin position="299"/>
        <end position="321"/>
    </location>
</feature>
<sequence>MVDSLSSKFSVFVFLVSITFVIFLLFDSYLGLYGVFLSLICLIVCRSFVTMILGFLNFSVSIAFDYYLRVWGYGYEFYDGRGVSVELLAAISVLLFLYVLFLDVYFACSLRDHSLRGVVIPRLEYTAHKILYIPLLLSVGFCSVFIFKNSGSMLSSDFDLQELEKYSFLEYLSVVIFFLLRADVSKRLRNLAFLVSCLLVLSAIIASYRMVSIIYVMSIIISLLPGKAISRWLMLASWVLLYILMAFISYYRGGSYDIGISQILGYKDFGYLDNTFSGVIETALIYSSIYQNLNFIDRFMELIGTVLPLPGSLIPNHMIYYYDLASKYVGRIPGGGLLAGFVWYFDYLLLLFIVPYFYMVYRRIFQGGGQFTLAMTFVFFVSVSRWWLYGPYVLFKFLGVFLIFLVIERVVSHYAKAY</sequence>
<dbReference type="eggNOG" id="ENOG5033UCN">
    <property type="taxonomic scope" value="Bacteria"/>
</dbReference>
<feature type="transmembrane region" description="Helical" evidence="1">
    <location>
        <begin position="341"/>
        <end position="359"/>
    </location>
</feature>
<dbReference type="KEGG" id="tol:TOL_2571"/>
<dbReference type="GeneID" id="79177346"/>
<keyword evidence="1" id="KW-1133">Transmembrane helix</keyword>
<evidence type="ECO:0000313" key="2">
    <source>
        <dbReference type="EMBL" id="CCU72970.1"/>
    </source>
</evidence>
<feature type="transmembrane region" description="Helical" evidence="1">
    <location>
        <begin position="371"/>
        <end position="388"/>
    </location>
</feature>
<dbReference type="HOGENOM" id="CLU_657094_0_0_6"/>
<name>M5E682_9GAMM</name>